<dbReference type="AlphaFoldDB" id="A2BKB6"/>
<accession>A2BKB6</accession>
<dbReference type="HOGENOM" id="CLU_1292021_0_0_2"/>
<name>A2BKB6_HYPBU</name>
<keyword evidence="2" id="KW-1185">Reference proteome</keyword>
<dbReference type="GeneID" id="4782891"/>
<proteinExistence type="predicted"/>
<dbReference type="OrthoDB" id="384882at2157"/>
<organism evidence="1 2">
    <name type="scientific">Hyperthermus butylicus (strain DSM 5456 / JCM 9403 / PLM1-5)</name>
    <dbReference type="NCBI Taxonomy" id="415426"/>
    <lineage>
        <taxon>Archaea</taxon>
        <taxon>Thermoproteota</taxon>
        <taxon>Thermoprotei</taxon>
        <taxon>Desulfurococcales</taxon>
        <taxon>Pyrodictiaceae</taxon>
        <taxon>Hyperthermus</taxon>
    </lineage>
</organism>
<dbReference type="RefSeq" id="WP_011821745.1">
    <property type="nucleotide sequence ID" value="NC_008818.1"/>
</dbReference>
<gene>
    <name evidence="1" type="ordered locus">Hbut_0567</name>
</gene>
<dbReference type="InterPro" id="IPR036388">
    <property type="entry name" value="WH-like_DNA-bd_sf"/>
</dbReference>
<dbReference type="EMBL" id="CP000493">
    <property type="protein sequence ID" value="ABM80427.1"/>
    <property type="molecule type" value="Genomic_DNA"/>
</dbReference>
<dbReference type="KEGG" id="hbu:Hbut_0567"/>
<protein>
    <submittedName>
        <fullName evidence="1">Uncharacterized protein</fullName>
    </submittedName>
</protein>
<sequence>MPGRDHASRVLRVLRESSQRGRGCLSLATIAARARLSLSEVREALDELEARGIVLVSGDIACYTGFESQPEPLERGSLVEEVLSRLRGLRRVVASVVRVSSIPHVDYIVARRDGIVFAIHIVRMGEAGERLEAIAAKLARQARRIAEGNYALELLVKPKIVVPVLAANHGAPRLVEGVVFRPAQKLEELIVDPSPILSDPHARYYEARRDRQF</sequence>
<dbReference type="SUPFAM" id="SSF46785">
    <property type="entry name" value="Winged helix' DNA-binding domain"/>
    <property type="match status" value="1"/>
</dbReference>
<reference evidence="1 2" key="1">
    <citation type="journal article" date="2007" name="Archaea">
        <title>The genome of Hyperthermus butylicus: a sulfur-reducing, peptide fermenting, neutrophilic Crenarchaeote growing up to 108 degrees C.</title>
        <authorList>
            <person name="Brugger K."/>
            <person name="Chen L."/>
            <person name="Stark M."/>
            <person name="Zibat A."/>
            <person name="Redder P."/>
            <person name="Ruepp A."/>
            <person name="Awayez M."/>
            <person name="She Q."/>
            <person name="Garrett R.A."/>
            <person name="Klenk H.P."/>
        </authorList>
    </citation>
    <scope>NUCLEOTIDE SEQUENCE [LARGE SCALE GENOMIC DNA]</scope>
    <source>
        <strain evidence="2">DSM 5456 / JCM 9403 / PLM1-5</strain>
    </source>
</reference>
<dbReference type="InterPro" id="IPR036390">
    <property type="entry name" value="WH_DNA-bd_sf"/>
</dbReference>
<dbReference type="Proteomes" id="UP000002593">
    <property type="component" value="Chromosome"/>
</dbReference>
<evidence type="ECO:0000313" key="2">
    <source>
        <dbReference type="Proteomes" id="UP000002593"/>
    </source>
</evidence>
<dbReference type="EnsemblBacteria" id="ABM80427">
    <property type="protein sequence ID" value="ABM80427"/>
    <property type="gene ID" value="Hbut_0567"/>
</dbReference>
<dbReference type="Gene3D" id="1.10.10.10">
    <property type="entry name" value="Winged helix-like DNA-binding domain superfamily/Winged helix DNA-binding domain"/>
    <property type="match status" value="1"/>
</dbReference>
<evidence type="ECO:0000313" key="1">
    <source>
        <dbReference type="EMBL" id="ABM80427.1"/>
    </source>
</evidence>